<dbReference type="Proteomes" id="UP000029533">
    <property type="component" value="Unassembled WGS sequence"/>
</dbReference>
<dbReference type="EMBL" id="JRNJ01000050">
    <property type="protein sequence ID" value="KGF28025.1"/>
    <property type="molecule type" value="Genomic_DNA"/>
</dbReference>
<dbReference type="RefSeq" id="WP_036869595.1">
    <property type="nucleotide sequence ID" value="NZ_JRNJ01000050.1"/>
</dbReference>
<proteinExistence type="predicted"/>
<keyword evidence="1" id="KW-0732">Signal</keyword>
<protein>
    <submittedName>
        <fullName evidence="2">Uncharacterized protein</fullName>
    </submittedName>
</protein>
<organism evidence="2 3">
    <name type="scientific">Prevotella histicola JCM 15637 = DNF00424</name>
    <dbReference type="NCBI Taxonomy" id="1236504"/>
    <lineage>
        <taxon>Bacteria</taxon>
        <taxon>Pseudomonadati</taxon>
        <taxon>Bacteroidota</taxon>
        <taxon>Bacteroidia</taxon>
        <taxon>Bacteroidales</taxon>
        <taxon>Prevotellaceae</taxon>
        <taxon>Prevotella</taxon>
    </lineage>
</organism>
<comment type="caution">
    <text evidence="2">The sequence shown here is derived from an EMBL/GenBank/DDBJ whole genome shotgun (WGS) entry which is preliminary data.</text>
</comment>
<evidence type="ECO:0000313" key="3">
    <source>
        <dbReference type="Proteomes" id="UP000029533"/>
    </source>
</evidence>
<feature type="chain" id="PRO_5044025449" evidence="1">
    <location>
        <begin position="22"/>
        <end position="188"/>
    </location>
</feature>
<evidence type="ECO:0000313" key="2">
    <source>
        <dbReference type="EMBL" id="KGF28025.1"/>
    </source>
</evidence>
<accession>A0AAW3FG52</accession>
<gene>
    <name evidence="2" type="ORF">HMPREF2132_04810</name>
</gene>
<feature type="signal peptide" evidence="1">
    <location>
        <begin position="1"/>
        <end position="21"/>
    </location>
</feature>
<evidence type="ECO:0000256" key="1">
    <source>
        <dbReference type="SAM" id="SignalP"/>
    </source>
</evidence>
<name>A0AAW3FG52_9BACT</name>
<sequence length="188" mass="21838">MRIQKILFTFILPLFFTALHAQRPQPINILQKMFYTGEVSNQHPQGNRPAYICNVFRSVKKNNISFVDPEKQNVDISILLWIEKDDKGNINLYIIDSESMDVICSGKLLIKSYKYEDGFDYYMFDCTYDNLMGNKKMTKPLSIFTSRLPYNNKFSIIMPINNSLTLNMAGESGFGLENFQNPLYDILK</sequence>
<reference evidence="2 3" key="1">
    <citation type="submission" date="2014-07" db="EMBL/GenBank/DDBJ databases">
        <authorList>
            <person name="McCorrison J."/>
            <person name="Sanka R."/>
            <person name="Torralba M."/>
            <person name="Gillis M."/>
            <person name="Haft D.H."/>
            <person name="Methe B."/>
            <person name="Sutton G."/>
            <person name="Nelson K.E."/>
        </authorList>
    </citation>
    <scope>NUCLEOTIDE SEQUENCE [LARGE SCALE GENOMIC DNA]</scope>
    <source>
        <strain evidence="2 3">DNF00424</strain>
    </source>
</reference>
<dbReference type="AlphaFoldDB" id="A0AAW3FG52"/>